<dbReference type="EMBL" id="SSHJ02000001">
    <property type="protein sequence ID" value="MFN0254233.1"/>
    <property type="molecule type" value="Genomic_DNA"/>
</dbReference>
<accession>A0ABW9J121</accession>
<dbReference type="RefSeq" id="WP_211659802.1">
    <property type="nucleotide sequence ID" value="NZ_SSHJ02000001.1"/>
</dbReference>
<evidence type="ECO:0000256" key="1">
    <source>
        <dbReference type="SAM" id="Phobius"/>
    </source>
</evidence>
<name>A0ABW9J121_9SPHI</name>
<proteinExistence type="predicted"/>
<evidence type="ECO:0000313" key="3">
    <source>
        <dbReference type="EMBL" id="MFN0254233.1"/>
    </source>
</evidence>
<keyword evidence="1" id="KW-0472">Membrane</keyword>
<gene>
    <name evidence="3" type="ORF">E6A44_001515</name>
</gene>
<organism evidence="3 4">
    <name type="scientific">Pedobacter ureilyticus</name>
    <dbReference type="NCBI Taxonomy" id="1393051"/>
    <lineage>
        <taxon>Bacteria</taxon>
        <taxon>Pseudomonadati</taxon>
        <taxon>Bacteroidota</taxon>
        <taxon>Sphingobacteriia</taxon>
        <taxon>Sphingobacteriales</taxon>
        <taxon>Sphingobacteriaceae</taxon>
        <taxon>Pedobacter</taxon>
    </lineage>
</organism>
<keyword evidence="4" id="KW-1185">Reference proteome</keyword>
<sequence length="181" mass="21018">MIRKAILFTLLIASFINVTFAQDTTAYNLQRNKINTMLAERSARFGQYEESLNARTGIFGFQTKRDIKNSNEILRQVVIHDNNIFTELKVLLDYKDLQFQQVKSNVDHSQMRIDSYKKTIRDLQVKNDELLSYNQKTGKSSDYLQLLLALFVISTAICIFIIYRKNKVIKSKEPQSGIKVL</sequence>
<keyword evidence="1" id="KW-0812">Transmembrane</keyword>
<feature type="signal peptide" evidence="2">
    <location>
        <begin position="1"/>
        <end position="21"/>
    </location>
</feature>
<feature type="transmembrane region" description="Helical" evidence="1">
    <location>
        <begin position="143"/>
        <end position="163"/>
    </location>
</feature>
<reference evidence="3 4" key="1">
    <citation type="submission" date="2024-12" db="EMBL/GenBank/DDBJ databases">
        <authorList>
            <person name="Hu S."/>
        </authorList>
    </citation>
    <scope>NUCLEOTIDE SEQUENCE [LARGE SCALE GENOMIC DNA]</scope>
    <source>
        <strain evidence="3 4">THG-T11</strain>
    </source>
</reference>
<keyword evidence="1" id="KW-1133">Transmembrane helix</keyword>
<evidence type="ECO:0000256" key="2">
    <source>
        <dbReference type="SAM" id="SignalP"/>
    </source>
</evidence>
<evidence type="ECO:0000313" key="4">
    <source>
        <dbReference type="Proteomes" id="UP001517247"/>
    </source>
</evidence>
<feature type="chain" id="PRO_5047110766" evidence="2">
    <location>
        <begin position="22"/>
        <end position="181"/>
    </location>
</feature>
<protein>
    <submittedName>
        <fullName evidence="3">Uncharacterized protein</fullName>
    </submittedName>
</protein>
<comment type="caution">
    <text evidence="3">The sequence shown here is derived from an EMBL/GenBank/DDBJ whole genome shotgun (WGS) entry which is preliminary data.</text>
</comment>
<keyword evidence="2" id="KW-0732">Signal</keyword>
<dbReference type="Proteomes" id="UP001517247">
    <property type="component" value="Unassembled WGS sequence"/>
</dbReference>